<dbReference type="InterPro" id="IPR023393">
    <property type="entry name" value="START-like_dom_sf"/>
</dbReference>
<dbReference type="STRING" id="398720.MED217_06477"/>
<dbReference type="eggNOG" id="COG4276">
    <property type="taxonomic scope" value="Bacteria"/>
</dbReference>
<dbReference type="HOGENOM" id="CLU_112936_1_0_10"/>
<keyword evidence="2" id="KW-1185">Reference proteome</keyword>
<name>A3XIH1_LEEBM</name>
<sequence>MVSTLNLIFLIMKIYTLYTKQNLPISIEKAWSFLSDPKNLKVITPDYMGFEILSGADRPMFPGQIIQYNVTPVAGINTKWVTEITHVKHLEYFVDEQRYGPYSLWHHKHFLKEIPGGVEMEDIVDYKVPAGIIGQMVHPFLVKPKLQEIFEYREKKLTELFGTYTKPEKELQGVSREDILN</sequence>
<dbReference type="Proteomes" id="UP000001601">
    <property type="component" value="Unassembled WGS sequence"/>
</dbReference>
<gene>
    <name evidence="1" type="ORF">MED217_06477</name>
</gene>
<evidence type="ECO:0000313" key="2">
    <source>
        <dbReference type="Proteomes" id="UP000001601"/>
    </source>
</evidence>
<dbReference type="EMBL" id="AANC01000002">
    <property type="protein sequence ID" value="EAQ50657.1"/>
    <property type="molecule type" value="Genomic_DNA"/>
</dbReference>
<organism evidence="1 2">
    <name type="scientific">Leeuwenhoekiella blandensis (strain CECT 7118 / CCUG 51940 / KCTC 22103 / MED217)</name>
    <name type="common">Flavobacterium sp. (strain MED217)</name>
    <dbReference type="NCBI Taxonomy" id="398720"/>
    <lineage>
        <taxon>Bacteria</taxon>
        <taxon>Pseudomonadati</taxon>
        <taxon>Bacteroidota</taxon>
        <taxon>Flavobacteriia</taxon>
        <taxon>Flavobacteriales</taxon>
        <taxon>Flavobacteriaceae</taxon>
        <taxon>Leeuwenhoekiella</taxon>
    </lineage>
</organism>
<evidence type="ECO:0000313" key="1">
    <source>
        <dbReference type="EMBL" id="EAQ50657.1"/>
    </source>
</evidence>
<dbReference type="AlphaFoldDB" id="A3XIH1"/>
<evidence type="ECO:0008006" key="3">
    <source>
        <dbReference type="Google" id="ProtNLM"/>
    </source>
</evidence>
<dbReference type="Gene3D" id="3.30.530.20">
    <property type="match status" value="1"/>
</dbReference>
<accession>A3XIH1</accession>
<protein>
    <recommendedName>
        <fullName evidence="3">Cell division inhibitor</fullName>
    </recommendedName>
</protein>
<proteinExistence type="predicted"/>
<comment type="caution">
    <text evidence="1">The sequence shown here is derived from an EMBL/GenBank/DDBJ whole genome shotgun (WGS) entry which is preliminary data.</text>
</comment>
<reference evidence="1 2" key="1">
    <citation type="journal article" date="2007" name="Nature">
        <title>Light stimulates growth of proteorhodopsin-containing marine Flavobacteria.</title>
        <authorList>
            <person name="Gomez-Consarnau L."/>
            <person name="Gonzalez J.M."/>
            <person name="Coll-Llado M."/>
            <person name="Gourdon P."/>
            <person name="Pascher T."/>
            <person name="Neutze R."/>
            <person name="Pedros-Alio C."/>
            <person name="Pinhassi J."/>
        </authorList>
    </citation>
    <scope>NUCLEOTIDE SEQUENCE [LARGE SCALE GENOMIC DNA]</scope>
    <source>
        <strain evidence="1 2">MED217</strain>
    </source>
</reference>
<dbReference type="CDD" id="cd07820">
    <property type="entry name" value="SRPBCC_3"/>
    <property type="match status" value="1"/>
</dbReference>
<dbReference type="SUPFAM" id="SSF55961">
    <property type="entry name" value="Bet v1-like"/>
    <property type="match status" value="1"/>
</dbReference>